<evidence type="ECO:0000256" key="12">
    <source>
        <dbReference type="ARBA" id="ARBA00049091"/>
    </source>
</evidence>
<comment type="catalytic activity">
    <reaction evidence="12">
        <text>a hydroperoxide + [thioredoxin]-dithiol = an alcohol + [thioredoxin]-disulfide + H2O</text>
        <dbReference type="Rhea" id="RHEA:62620"/>
        <dbReference type="Rhea" id="RHEA-COMP:10698"/>
        <dbReference type="Rhea" id="RHEA-COMP:10700"/>
        <dbReference type="ChEBI" id="CHEBI:15377"/>
        <dbReference type="ChEBI" id="CHEBI:29950"/>
        <dbReference type="ChEBI" id="CHEBI:30879"/>
        <dbReference type="ChEBI" id="CHEBI:35924"/>
        <dbReference type="ChEBI" id="CHEBI:50058"/>
        <dbReference type="EC" id="1.11.1.24"/>
    </reaction>
</comment>
<dbReference type="NCBIfam" id="NF006960">
    <property type="entry name" value="PRK09437.1"/>
    <property type="match status" value="1"/>
</dbReference>
<name>A0A285TN49_9PROT</name>
<dbReference type="GO" id="GO:0034599">
    <property type="term" value="P:cellular response to oxidative stress"/>
    <property type="evidence" value="ECO:0007669"/>
    <property type="project" value="TreeGrafter"/>
</dbReference>
<evidence type="ECO:0000313" key="16">
    <source>
        <dbReference type="Proteomes" id="UP000219068"/>
    </source>
</evidence>
<comment type="similarity">
    <text evidence="10">Belongs to the peroxiredoxin family. BCP/PrxQ subfamily.</text>
</comment>
<dbReference type="SUPFAM" id="SSF52833">
    <property type="entry name" value="Thioredoxin-like"/>
    <property type="match status" value="1"/>
</dbReference>
<dbReference type="Pfam" id="PF00578">
    <property type="entry name" value="AhpC-TSA"/>
    <property type="match status" value="1"/>
</dbReference>
<dbReference type="PIRSF" id="PIRSF000239">
    <property type="entry name" value="AHPC"/>
    <property type="match status" value="1"/>
</dbReference>
<dbReference type="InterPro" id="IPR036249">
    <property type="entry name" value="Thioredoxin-like_sf"/>
</dbReference>
<evidence type="ECO:0000313" key="15">
    <source>
        <dbReference type="EMBL" id="SOC23578.1"/>
    </source>
</evidence>
<dbReference type="PANTHER" id="PTHR42801">
    <property type="entry name" value="THIOREDOXIN-DEPENDENT PEROXIDE REDUCTASE"/>
    <property type="match status" value="1"/>
</dbReference>
<protein>
    <recommendedName>
        <fullName evidence="3">thioredoxin-dependent peroxiredoxin</fullName>
        <ecNumber evidence="3">1.11.1.24</ecNumber>
    </recommendedName>
    <alternativeName>
        <fullName evidence="9">Thioredoxin peroxidase</fullName>
    </alternativeName>
    <alternativeName>
        <fullName evidence="11">Thioredoxin-dependent peroxiredoxin Bcp</fullName>
    </alternativeName>
</protein>
<dbReference type="PROSITE" id="PS51352">
    <property type="entry name" value="THIOREDOXIN_2"/>
    <property type="match status" value="1"/>
</dbReference>
<evidence type="ECO:0000256" key="7">
    <source>
        <dbReference type="ARBA" id="ARBA00023157"/>
    </source>
</evidence>
<keyword evidence="4" id="KW-0575">Peroxidase</keyword>
<dbReference type="GO" id="GO:0008379">
    <property type="term" value="F:thioredoxin peroxidase activity"/>
    <property type="evidence" value="ECO:0007669"/>
    <property type="project" value="TreeGrafter"/>
</dbReference>
<comment type="subunit">
    <text evidence="2">Monomer.</text>
</comment>
<keyword evidence="7" id="KW-1015">Disulfide bond</keyword>
<dbReference type="AlphaFoldDB" id="A0A285TN49"/>
<evidence type="ECO:0000256" key="4">
    <source>
        <dbReference type="ARBA" id="ARBA00022559"/>
    </source>
</evidence>
<dbReference type="InterPro" id="IPR013766">
    <property type="entry name" value="Thioredoxin_domain"/>
</dbReference>
<proteinExistence type="inferred from homology"/>
<evidence type="ECO:0000256" key="2">
    <source>
        <dbReference type="ARBA" id="ARBA00011245"/>
    </source>
</evidence>
<dbReference type="CDD" id="cd03017">
    <property type="entry name" value="PRX_BCP"/>
    <property type="match status" value="1"/>
</dbReference>
<evidence type="ECO:0000256" key="9">
    <source>
        <dbReference type="ARBA" id="ARBA00032824"/>
    </source>
</evidence>
<organism evidence="15 16">
    <name type="scientific">Thalassospira xiamenensis</name>
    <dbReference type="NCBI Taxonomy" id="220697"/>
    <lineage>
        <taxon>Bacteria</taxon>
        <taxon>Pseudomonadati</taxon>
        <taxon>Pseudomonadota</taxon>
        <taxon>Alphaproteobacteria</taxon>
        <taxon>Rhodospirillales</taxon>
        <taxon>Thalassospiraceae</taxon>
        <taxon>Thalassospira</taxon>
    </lineage>
</organism>
<dbReference type="PANTHER" id="PTHR42801:SF4">
    <property type="entry name" value="AHPC_TSA FAMILY PROTEIN"/>
    <property type="match status" value="1"/>
</dbReference>
<evidence type="ECO:0000256" key="1">
    <source>
        <dbReference type="ARBA" id="ARBA00003330"/>
    </source>
</evidence>
<reference evidence="15 16" key="1">
    <citation type="submission" date="2017-08" db="EMBL/GenBank/DDBJ databases">
        <authorList>
            <person name="de Groot N.N."/>
        </authorList>
    </citation>
    <scope>NUCLEOTIDE SEQUENCE [LARGE SCALE GENOMIC DNA]</scope>
    <source>
        <strain evidence="15 16">USBA 78</strain>
    </source>
</reference>
<comment type="function">
    <text evidence="1">Thiol-specific peroxidase that catalyzes the reduction of hydrogen peroxide and organic hydroperoxides to water and alcohols, respectively. Plays a role in cell protection against oxidative stress by detoxifying peroxides and as sensor of hydrogen peroxide-mediated signaling events.</text>
</comment>
<evidence type="ECO:0000256" key="8">
    <source>
        <dbReference type="ARBA" id="ARBA00023284"/>
    </source>
</evidence>
<dbReference type="GO" id="GO:0005737">
    <property type="term" value="C:cytoplasm"/>
    <property type="evidence" value="ECO:0007669"/>
    <property type="project" value="TreeGrafter"/>
</dbReference>
<dbReference type="InterPro" id="IPR024706">
    <property type="entry name" value="Peroxiredoxin_AhpC-typ"/>
</dbReference>
<dbReference type="EC" id="1.11.1.24" evidence="3"/>
<dbReference type="FunFam" id="3.40.30.10:FF:000007">
    <property type="entry name" value="Thioredoxin-dependent thiol peroxidase"/>
    <property type="match status" value="1"/>
</dbReference>
<evidence type="ECO:0000256" key="5">
    <source>
        <dbReference type="ARBA" id="ARBA00022862"/>
    </source>
</evidence>
<dbReference type="InterPro" id="IPR000866">
    <property type="entry name" value="AhpC/TSA"/>
</dbReference>
<dbReference type="Gene3D" id="3.40.30.10">
    <property type="entry name" value="Glutaredoxin"/>
    <property type="match status" value="1"/>
</dbReference>
<dbReference type="Proteomes" id="UP000219068">
    <property type="component" value="Unassembled WGS sequence"/>
</dbReference>
<keyword evidence="6" id="KW-0560">Oxidoreductase</keyword>
<sequence>MLIRLCNLVRRFWRNFLTWLSEAGQGRDTLNKDKEMTLDVGDKAPDFDLPTDGGGSVKLSDLKGKPVVIYFYPKDMTPGCTTESCEFRDAEPDFSAVNAQIIGISKDSADRHDKFKAKHDLNFILASDENSTTCEDYGTWTEKSMYGKKFMGIERSTFVIDGDGVIRNVWRKVKVKNHVAEVLAAVKAL</sequence>
<evidence type="ECO:0000256" key="10">
    <source>
        <dbReference type="ARBA" id="ARBA00038489"/>
    </source>
</evidence>
<dbReference type="EMBL" id="OBMM01000004">
    <property type="protein sequence ID" value="SOC23578.1"/>
    <property type="molecule type" value="Genomic_DNA"/>
</dbReference>
<dbReference type="InterPro" id="IPR050924">
    <property type="entry name" value="Peroxiredoxin_BCP/PrxQ"/>
</dbReference>
<accession>A0A285TN49</accession>
<evidence type="ECO:0000256" key="11">
    <source>
        <dbReference type="ARBA" id="ARBA00042639"/>
    </source>
</evidence>
<dbReference type="GO" id="GO:0045454">
    <property type="term" value="P:cell redox homeostasis"/>
    <property type="evidence" value="ECO:0007669"/>
    <property type="project" value="TreeGrafter"/>
</dbReference>
<feature type="domain" description="Thioredoxin" evidence="14">
    <location>
        <begin position="38"/>
        <end position="189"/>
    </location>
</feature>
<gene>
    <name evidence="15" type="ORF">SAMN05428964_104103</name>
</gene>
<feature type="active site" description="Cysteine sulfenic acid (-SOH) intermediate; for peroxidase activity" evidence="13">
    <location>
        <position position="80"/>
    </location>
</feature>
<evidence type="ECO:0000259" key="14">
    <source>
        <dbReference type="PROSITE" id="PS51352"/>
    </source>
</evidence>
<keyword evidence="8" id="KW-0676">Redox-active center</keyword>
<keyword evidence="5" id="KW-0049">Antioxidant</keyword>
<evidence type="ECO:0000256" key="3">
    <source>
        <dbReference type="ARBA" id="ARBA00013017"/>
    </source>
</evidence>
<evidence type="ECO:0000256" key="13">
    <source>
        <dbReference type="PIRSR" id="PIRSR000239-1"/>
    </source>
</evidence>
<evidence type="ECO:0000256" key="6">
    <source>
        <dbReference type="ARBA" id="ARBA00023002"/>
    </source>
</evidence>